<organism evidence="1 2">
    <name type="scientific">Anaeroplasma bactoclasticum</name>
    <dbReference type="NCBI Taxonomy" id="2088"/>
    <lineage>
        <taxon>Bacteria</taxon>
        <taxon>Bacillati</taxon>
        <taxon>Mycoplasmatota</taxon>
        <taxon>Mollicutes</taxon>
        <taxon>Anaeroplasmatales</taxon>
        <taxon>Anaeroplasmataceae</taxon>
        <taxon>Anaeroplasma</taxon>
    </lineage>
</organism>
<comment type="caution">
    <text evidence="1">The sequence shown here is derived from an EMBL/GenBank/DDBJ whole genome shotgun (WGS) entry which is preliminary data.</text>
</comment>
<dbReference type="Proteomes" id="UP000266506">
    <property type="component" value="Unassembled WGS sequence"/>
</dbReference>
<evidence type="ECO:0000313" key="2">
    <source>
        <dbReference type="Proteomes" id="UP000266506"/>
    </source>
</evidence>
<dbReference type="RefSeq" id="WP_119015247.1">
    <property type="nucleotide sequence ID" value="NZ_QXEV01000001.1"/>
</dbReference>
<dbReference type="OrthoDB" id="9800233at2"/>
<reference evidence="1 2" key="1">
    <citation type="submission" date="2018-08" db="EMBL/GenBank/DDBJ databases">
        <title>Genomic Encyclopedia of Archaeal and Bacterial Type Strains, Phase II (KMG-II): from individual species to whole genera.</title>
        <authorList>
            <person name="Goeker M."/>
        </authorList>
    </citation>
    <scope>NUCLEOTIDE SEQUENCE [LARGE SCALE GENOMIC DNA]</scope>
    <source>
        <strain evidence="1 2">ATCC 27112</strain>
    </source>
</reference>
<keyword evidence="2" id="KW-1185">Reference proteome</keyword>
<gene>
    <name evidence="1" type="ORF">EI71_00064</name>
</gene>
<sequence>MGKEVKRGSIEEKCLERLYPRKLALDWWPEVFMDKSCVKLFETYDYKPAKYADKISKADAARLLIAEYNTVEVAKKYLRDHPKAIFVNLACGFSTVFQQIDNGTARAYNVDTREVLIARKEAVGKGDREQGIIADLLSDDFSWFEKIEWTRDDGIFFYALDLFHYMKREDVKRIVANIAVNFPDGMMVFDAASRDGLPKILKTKYDEDEVKNNAGFYFSVDDDAQISKWSVRIADIWRHPLYTYYTKKTANKLGLITAVAVKAMDAKNEVQFVELTFKRH</sequence>
<keyword evidence="1" id="KW-0808">Transferase</keyword>
<dbReference type="SUPFAM" id="SSF53335">
    <property type="entry name" value="S-adenosyl-L-methionine-dependent methyltransferases"/>
    <property type="match status" value="1"/>
</dbReference>
<dbReference type="EMBL" id="QXEV01000001">
    <property type="protein sequence ID" value="RIA78503.1"/>
    <property type="molecule type" value="Genomic_DNA"/>
</dbReference>
<dbReference type="GO" id="GO:0008168">
    <property type="term" value="F:methyltransferase activity"/>
    <property type="evidence" value="ECO:0007669"/>
    <property type="project" value="UniProtKB-KW"/>
</dbReference>
<dbReference type="Gene3D" id="3.40.50.150">
    <property type="entry name" value="Vaccinia Virus protein VP39"/>
    <property type="match status" value="1"/>
</dbReference>
<evidence type="ECO:0000313" key="1">
    <source>
        <dbReference type="EMBL" id="RIA78503.1"/>
    </source>
</evidence>
<name>A0A397RWE7_9MOLU</name>
<protein>
    <submittedName>
        <fullName evidence="1">O-methyltransferase involved in polyketide biosynthesis</fullName>
    </submittedName>
</protein>
<accession>A0A397RWE7</accession>
<dbReference type="GO" id="GO:0032259">
    <property type="term" value="P:methylation"/>
    <property type="evidence" value="ECO:0007669"/>
    <property type="project" value="UniProtKB-KW"/>
</dbReference>
<keyword evidence="1" id="KW-0489">Methyltransferase</keyword>
<dbReference type="InParanoid" id="A0A397RWE7"/>
<proteinExistence type="predicted"/>
<dbReference type="AlphaFoldDB" id="A0A397RWE7"/>
<dbReference type="InterPro" id="IPR029063">
    <property type="entry name" value="SAM-dependent_MTases_sf"/>
</dbReference>